<protein>
    <submittedName>
        <fullName evidence="1">Uncharacterized protein</fullName>
    </submittedName>
</protein>
<comment type="caution">
    <text evidence="1">The sequence shown here is derived from an EMBL/GenBank/DDBJ whole genome shotgun (WGS) entry which is preliminary data.</text>
</comment>
<dbReference type="EMBL" id="ASHM01043575">
    <property type="protein sequence ID" value="PNX83181.1"/>
    <property type="molecule type" value="Genomic_DNA"/>
</dbReference>
<evidence type="ECO:0000313" key="1">
    <source>
        <dbReference type="EMBL" id="PNX83181.1"/>
    </source>
</evidence>
<name>A0A2K3LXB5_TRIPR</name>
<proteinExistence type="predicted"/>
<accession>A0A2K3LXB5</accession>
<dbReference type="AlphaFoldDB" id="A0A2K3LXB5"/>
<gene>
    <name evidence="1" type="ORF">L195_g039220</name>
</gene>
<reference evidence="1 2" key="1">
    <citation type="journal article" date="2014" name="Am. J. Bot.">
        <title>Genome assembly and annotation for red clover (Trifolium pratense; Fabaceae).</title>
        <authorList>
            <person name="Istvanek J."/>
            <person name="Jaros M."/>
            <person name="Krenek A."/>
            <person name="Repkova J."/>
        </authorList>
    </citation>
    <scope>NUCLEOTIDE SEQUENCE [LARGE SCALE GENOMIC DNA]</scope>
    <source>
        <strain evidence="2">cv. Tatra</strain>
        <tissue evidence="1">Young leaves</tissue>
    </source>
</reference>
<sequence length="71" mass="8031">MPEGGEIWIKKSISDDALSLAKKSAYWLLSPESVLKSNVLREQLLGKRIWCCIIAHRYPGPDKKVSLVCME</sequence>
<reference evidence="1 2" key="2">
    <citation type="journal article" date="2017" name="Front. Plant Sci.">
        <title>Gene Classification and Mining of Molecular Markers Useful in Red Clover (Trifolium pratense) Breeding.</title>
        <authorList>
            <person name="Istvanek J."/>
            <person name="Dluhosova J."/>
            <person name="Dluhos P."/>
            <person name="Patkova L."/>
            <person name="Nedelnik J."/>
            <person name="Repkova J."/>
        </authorList>
    </citation>
    <scope>NUCLEOTIDE SEQUENCE [LARGE SCALE GENOMIC DNA]</scope>
    <source>
        <strain evidence="2">cv. Tatra</strain>
        <tissue evidence="1">Young leaves</tissue>
    </source>
</reference>
<evidence type="ECO:0000313" key="2">
    <source>
        <dbReference type="Proteomes" id="UP000236291"/>
    </source>
</evidence>
<organism evidence="1 2">
    <name type="scientific">Trifolium pratense</name>
    <name type="common">Red clover</name>
    <dbReference type="NCBI Taxonomy" id="57577"/>
    <lineage>
        <taxon>Eukaryota</taxon>
        <taxon>Viridiplantae</taxon>
        <taxon>Streptophyta</taxon>
        <taxon>Embryophyta</taxon>
        <taxon>Tracheophyta</taxon>
        <taxon>Spermatophyta</taxon>
        <taxon>Magnoliopsida</taxon>
        <taxon>eudicotyledons</taxon>
        <taxon>Gunneridae</taxon>
        <taxon>Pentapetalae</taxon>
        <taxon>rosids</taxon>
        <taxon>fabids</taxon>
        <taxon>Fabales</taxon>
        <taxon>Fabaceae</taxon>
        <taxon>Papilionoideae</taxon>
        <taxon>50 kb inversion clade</taxon>
        <taxon>NPAAA clade</taxon>
        <taxon>Hologalegina</taxon>
        <taxon>IRL clade</taxon>
        <taxon>Trifolieae</taxon>
        <taxon>Trifolium</taxon>
    </lineage>
</organism>
<dbReference type="Proteomes" id="UP000236291">
    <property type="component" value="Unassembled WGS sequence"/>
</dbReference>